<comment type="cofactor">
    <cofactor evidence="1">
        <name>FMN</name>
        <dbReference type="ChEBI" id="CHEBI:58210"/>
    </cofactor>
</comment>
<comment type="caution">
    <text evidence="11">The sequence shown here is derived from an EMBL/GenBank/DDBJ whole genome shotgun (WGS) entry which is preliminary data.</text>
</comment>
<organism evidence="11 12">
    <name type="scientific">Faecalibacterium prausnitzii</name>
    <dbReference type="NCBI Taxonomy" id="853"/>
    <lineage>
        <taxon>Bacteria</taxon>
        <taxon>Bacillati</taxon>
        <taxon>Bacillota</taxon>
        <taxon>Clostridia</taxon>
        <taxon>Eubacteriales</taxon>
        <taxon>Oscillospiraceae</taxon>
        <taxon>Faecalibacterium</taxon>
    </lineage>
</organism>
<dbReference type="Pfam" id="PF00890">
    <property type="entry name" value="FAD_binding_2"/>
    <property type="match status" value="1"/>
</dbReference>
<proteinExistence type="predicted"/>
<dbReference type="Gene3D" id="3.90.1010.20">
    <property type="match status" value="1"/>
</dbReference>
<dbReference type="SMART" id="SM00900">
    <property type="entry name" value="FMN_bind"/>
    <property type="match status" value="1"/>
</dbReference>
<evidence type="ECO:0000313" key="11">
    <source>
        <dbReference type="EMBL" id="RAW54457.1"/>
    </source>
</evidence>
<dbReference type="Gene3D" id="3.90.700.10">
    <property type="entry name" value="Succinate dehydrogenase/fumarate reductase flavoprotein, catalytic domain"/>
    <property type="match status" value="1"/>
</dbReference>
<keyword evidence="5" id="KW-0285">Flavoprotein</keyword>
<evidence type="ECO:0000313" key="12">
    <source>
        <dbReference type="Proteomes" id="UP000251144"/>
    </source>
</evidence>
<gene>
    <name evidence="11" type="ORF">C4N26_06220</name>
</gene>
<feature type="signal peptide" evidence="9">
    <location>
        <begin position="1"/>
        <end position="32"/>
    </location>
</feature>
<dbReference type="Pfam" id="PF04205">
    <property type="entry name" value="FMN_bind"/>
    <property type="match status" value="1"/>
</dbReference>
<dbReference type="OrthoDB" id="1646667at2"/>
<keyword evidence="7" id="KW-0560">Oxidoreductase</keyword>
<dbReference type="GO" id="GO:0010181">
    <property type="term" value="F:FMN binding"/>
    <property type="evidence" value="ECO:0007669"/>
    <property type="project" value="InterPro"/>
</dbReference>
<dbReference type="EMBL" id="PRLB01000004">
    <property type="protein sequence ID" value="RAW54457.1"/>
    <property type="molecule type" value="Genomic_DNA"/>
</dbReference>
<sequence length="687" mass="73806">MSEKISRRNFLRTATLGAAAAGLLAGCGNSAAAGSTAASTAAGTYTAGTYSATATGINTTTPVTVTMTFNADTITDVQIDVANETKGYGADIADEMVKKILDAQSSEVDGHSGATITSDAIKKAAESCINQAKGVAVAPTEANKAETVVPDGLSVEEVESSVCELGDITPDETKDFDVVVVGAGAAGVPAAGWAAELGGHVALLQKQSIVVSQGNCGSAIIKSKSTDAGKKMWVHMTNGLCDWRADTSLLNAYVENSEEALMWYLNRAGLTDQTEYGDGSLVDSNKNPSDLLHNDEKEIFAYMCTSQDLTGVWKDRMDTYDFGDEHCYFFAPWIGPKPKNVGDVLATVLENVQAKNSNLEAFFNTPAVKLVHENGKVTGVIAKDENGKYIQFNASKGVILATGDYMNNEAMVKRWCPDVDGFDKKQYQKTGDGHIMAIDAGAKMENLGHTKMMHDFDSGLMYEEPFLYVNMEGKRFCNEDTGFVYMGNITKYVPKFNGNNVDANHPDGSLGWYCQIYDNDYMSYANGPIPEQVMTKYIPGAVENPQGVFTNLIDTYKADTIEELAGLLGIPADELQKTIDRYNELCDKGTDVDFGKKSAYMHKIVTAPFWGIRKHIRVSSIDSGVNTNANGQALDADGNVIDGLYCVGNVGGVFYGGADYPFHQTGLSLGRCYTFGMLAAKHAMGQL</sequence>
<name>A0A329TWJ1_9FIRM</name>
<dbReference type="InterPro" id="IPR007329">
    <property type="entry name" value="FMN-bd"/>
</dbReference>
<dbReference type="AlphaFoldDB" id="A0A329TWJ1"/>
<keyword evidence="6" id="KW-0274">FAD</keyword>
<feature type="chain" id="PRO_5016365079" description="Urocanate reductase" evidence="9">
    <location>
        <begin position="33"/>
        <end position="687"/>
    </location>
</feature>
<dbReference type="InterPro" id="IPR036188">
    <property type="entry name" value="FAD/NAD-bd_sf"/>
</dbReference>
<dbReference type="RefSeq" id="WP_158400819.1">
    <property type="nucleotide sequence ID" value="NZ_PRLB01000004.1"/>
</dbReference>
<dbReference type="Proteomes" id="UP000251144">
    <property type="component" value="Unassembled WGS sequence"/>
</dbReference>
<dbReference type="InterPro" id="IPR006311">
    <property type="entry name" value="TAT_signal"/>
</dbReference>
<keyword evidence="9" id="KW-0732">Signal</keyword>
<evidence type="ECO:0000256" key="2">
    <source>
        <dbReference type="ARBA" id="ARBA00001974"/>
    </source>
</evidence>
<evidence type="ECO:0000256" key="6">
    <source>
        <dbReference type="ARBA" id="ARBA00022827"/>
    </source>
</evidence>
<dbReference type="InterPro" id="IPR027477">
    <property type="entry name" value="Succ_DH/fumarate_Rdtase_cat_sf"/>
</dbReference>
<dbReference type="Gene3D" id="3.50.50.60">
    <property type="entry name" value="FAD/NAD(P)-binding domain"/>
    <property type="match status" value="1"/>
</dbReference>
<evidence type="ECO:0000256" key="1">
    <source>
        <dbReference type="ARBA" id="ARBA00001917"/>
    </source>
</evidence>
<dbReference type="EC" id="1.3.99.33" evidence="3"/>
<evidence type="ECO:0000256" key="3">
    <source>
        <dbReference type="ARBA" id="ARBA00013137"/>
    </source>
</evidence>
<evidence type="ECO:0000256" key="4">
    <source>
        <dbReference type="ARBA" id="ARBA00015872"/>
    </source>
</evidence>
<feature type="domain" description="FMN-binding" evidence="10">
    <location>
        <begin position="56"/>
        <end position="132"/>
    </location>
</feature>
<dbReference type="InterPro" id="IPR003953">
    <property type="entry name" value="FAD-dep_OxRdtase_2_FAD-bd"/>
</dbReference>
<evidence type="ECO:0000256" key="8">
    <source>
        <dbReference type="ARBA" id="ARBA00049922"/>
    </source>
</evidence>
<protein>
    <recommendedName>
        <fullName evidence="4">Urocanate reductase</fullName>
        <ecNumber evidence="3">1.3.99.33</ecNumber>
    </recommendedName>
</protein>
<dbReference type="SUPFAM" id="SSF56425">
    <property type="entry name" value="Succinate dehydrogenase/fumarate reductase flavoprotein, catalytic domain"/>
    <property type="match status" value="1"/>
</dbReference>
<dbReference type="GO" id="GO:0008202">
    <property type="term" value="P:steroid metabolic process"/>
    <property type="evidence" value="ECO:0007669"/>
    <property type="project" value="UniProtKB-ARBA"/>
</dbReference>
<dbReference type="SUPFAM" id="SSF51905">
    <property type="entry name" value="FAD/NAD(P)-binding domain"/>
    <property type="match status" value="1"/>
</dbReference>
<evidence type="ECO:0000259" key="10">
    <source>
        <dbReference type="SMART" id="SM00900"/>
    </source>
</evidence>
<dbReference type="InterPro" id="IPR050315">
    <property type="entry name" value="FAD-oxidoreductase_2"/>
</dbReference>
<evidence type="ECO:0000256" key="5">
    <source>
        <dbReference type="ARBA" id="ARBA00022630"/>
    </source>
</evidence>
<dbReference type="GO" id="GO:0016020">
    <property type="term" value="C:membrane"/>
    <property type="evidence" value="ECO:0007669"/>
    <property type="project" value="InterPro"/>
</dbReference>
<comment type="catalytic activity">
    <reaction evidence="8">
        <text>dihydrourocanate + A = urocanate + AH2</text>
        <dbReference type="Rhea" id="RHEA:36059"/>
        <dbReference type="ChEBI" id="CHEBI:13193"/>
        <dbReference type="ChEBI" id="CHEBI:17499"/>
        <dbReference type="ChEBI" id="CHEBI:27247"/>
        <dbReference type="ChEBI" id="CHEBI:72991"/>
        <dbReference type="EC" id="1.3.99.33"/>
    </reaction>
</comment>
<dbReference type="PANTHER" id="PTHR43400">
    <property type="entry name" value="FUMARATE REDUCTASE"/>
    <property type="match status" value="1"/>
</dbReference>
<dbReference type="PANTHER" id="PTHR43400:SF10">
    <property type="entry name" value="3-OXOSTEROID 1-DEHYDROGENASE"/>
    <property type="match status" value="1"/>
</dbReference>
<accession>A0A329TWJ1</accession>
<reference evidence="11 12" key="1">
    <citation type="submission" date="2018-02" db="EMBL/GenBank/DDBJ databases">
        <title>Complete genome sequencing of Faecalibacterium prausnitzii strains isolated from the human gut.</title>
        <authorList>
            <person name="Fitzgerald B.C."/>
            <person name="Shkoporov A.N."/>
            <person name="Ross P.R."/>
            <person name="Hill C."/>
        </authorList>
    </citation>
    <scope>NUCLEOTIDE SEQUENCE [LARGE SCALE GENOMIC DNA]</scope>
    <source>
        <strain evidence="11 12">APC942/32-1</strain>
    </source>
</reference>
<evidence type="ECO:0000256" key="9">
    <source>
        <dbReference type="SAM" id="SignalP"/>
    </source>
</evidence>
<evidence type="ECO:0000256" key="7">
    <source>
        <dbReference type="ARBA" id="ARBA00023002"/>
    </source>
</evidence>
<dbReference type="GO" id="GO:0033765">
    <property type="term" value="F:steroid dehydrogenase activity, acting on the CH-CH group of donors"/>
    <property type="evidence" value="ECO:0007669"/>
    <property type="project" value="UniProtKB-ARBA"/>
</dbReference>
<dbReference type="PROSITE" id="PS51318">
    <property type="entry name" value="TAT"/>
    <property type="match status" value="1"/>
</dbReference>
<comment type="cofactor">
    <cofactor evidence="2">
        <name>FAD</name>
        <dbReference type="ChEBI" id="CHEBI:57692"/>
    </cofactor>
</comment>
<dbReference type="PROSITE" id="PS51257">
    <property type="entry name" value="PROKAR_LIPOPROTEIN"/>
    <property type="match status" value="1"/>
</dbReference>